<feature type="signal peptide" evidence="1">
    <location>
        <begin position="1"/>
        <end position="19"/>
    </location>
</feature>
<keyword evidence="1" id="KW-0732">Signal</keyword>
<keyword evidence="3" id="KW-1185">Reference proteome</keyword>
<reference evidence="3" key="1">
    <citation type="submission" date="2018-11" db="EMBL/GenBank/DDBJ databases">
        <title>Chitinophaga lutea sp.nov., isolate from arsenic contaminated soil.</title>
        <authorList>
            <person name="Zong Y."/>
        </authorList>
    </citation>
    <scope>NUCLEOTIDE SEQUENCE [LARGE SCALE GENOMIC DNA]</scope>
    <source>
        <strain evidence="3">YLT18</strain>
    </source>
</reference>
<feature type="chain" id="PRO_5018009877" description="Aromatic hydrocarbon degradation protein" evidence="1">
    <location>
        <begin position="20"/>
        <end position="474"/>
    </location>
</feature>
<dbReference type="EMBL" id="RMBX01000004">
    <property type="protein sequence ID" value="RPD41511.1"/>
    <property type="molecule type" value="Genomic_DNA"/>
</dbReference>
<name>A0A3N4MCT0_9BACT</name>
<protein>
    <recommendedName>
        <fullName evidence="4">Aromatic hydrocarbon degradation protein</fullName>
    </recommendedName>
</protein>
<dbReference type="SUPFAM" id="SSF56935">
    <property type="entry name" value="Porins"/>
    <property type="match status" value="1"/>
</dbReference>
<sequence>MKALGLLLILLLMVSHLPAQDTHYWTQAFGTRSALLGGAVVGGTNDNTTLYYNPAALAFIDTASVSINANLYQVENIKIKNALGQRADFKSSNIATIPLLVTGMFETKNPRLKIGYGFVSPVNFDFKATARFDGFQQIVDDSESPGDEEFIGQQSISTSVHEVAAAIAIGYKLNPKFAIGITNLFTVRTANYTKATLSRFFLNNADRQLVTATFLQNFNYYHVRYAAKIAAAYKTKRFDAGLTVTTPGLGFMGKGTVAADLTGTAIKYNGRRQDLTANDRQEKLKTKYLSPYAVSGGLNVHFRRSLLAFAIQYNGQEGIYDIMQAKPAAFVRPADLYPSLGSDNFLRVKTAAESVLNIAVGYEHSLNERISLLFSLRNNQSYYDEALAKEKGIKPDLTSWNIYHLVGGCIIRKNRSSISLGLQLSVGNDPYKEQDGNYSKIAEENFLQGATTITQARYSAIGFLLGYNYNFRKF</sequence>
<evidence type="ECO:0008006" key="4">
    <source>
        <dbReference type="Google" id="ProtNLM"/>
    </source>
</evidence>
<dbReference type="RefSeq" id="WP_120516188.1">
    <property type="nucleotide sequence ID" value="NZ_QXZY01000005.1"/>
</dbReference>
<dbReference type="Gene3D" id="2.40.160.60">
    <property type="entry name" value="Outer membrane protein transport protein (OMPP1/FadL/TodX)"/>
    <property type="match status" value="1"/>
</dbReference>
<accession>A0A3N4MCT0</accession>
<proteinExistence type="predicted"/>
<gene>
    <name evidence="2" type="ORF">EG028_09360</name>
</gene>
<evidence type="ECO:0000313" key="3">
    <source>
        <dbReference type="Proteomes" id="UP000279089"/>
    </source>
</evidence>
<dbReference type="Proteomes" id="UP000279089">
    <property type="component" value="Unassembled WGS sequence"/>
</dbReference>
<evidence type="ECO:0000313" key="2">
    <source>
        <dbReference type="EMBL" id="RPD41511.1"/>
    </source>
</evidence>
<dbReference type="OrthoDB" id="5385495at2"/>
<evidence type="ECO:0000256" key="1">
    <source>
        <dbReference type="SAM" id="SignalP"/>
    </source>
</evidence>
<comment type="caution">
    <text evidence="2">The sequence shown here is derived from an EMBL/GenBank/DDBJ whole genome shotgun (WGS) entry which is preliminary data.</text>
</comment>
<dbReference type="AlphaFoldDB" id="A0A3N4MCT0"/>
<organism evidence="2 3">
    <name type="scientific">Chitinophaga barathri</name>
    <dbReference type="NCBI Taxonomy" id="1647451"/>
    <lineage>
        <taxon>Bacteria</taxon>
        <taxon>Pseudomonadati</taxon>
        <taxon>Bacteroidota</taxon>
        <taxon>Chitinophagia</taxon>
        <taxon>Chitinophagales</taxon>
        <taxon>Chitinophagaceae</taxon>
        <taxon>Chitinophaga</taxon>
    </lineage>
</organism>